<dbReference type="EMBL" id="DVMH01000005">
    <property type="protein sequence ID" value="HIU09791.1"/>
    <property type="molecule type" value="Genomic_DNA"/>
</dbReference>
<comment type="caution">
    <text evidence="6">The sequence shown here is derived from an EMBL/GenBank/DDBJ whole genome shotgun (WGS) entry which is preliminary data.</text>
</comment>
<dbReference type="Gene3D" id="3.30.70.20">
    <property type="match status" value="2"/>
</dbReference>
<name>A0A9D1HK32_9FIRM</name>
<evidence type="ECO:0000313" key="7">
    <source>
        <dbReference type="Proteomes" id="UP000824124"/>
    </source>
</evidence>
<keyword evidence="4" id="KW-0411">Iron-sulfur</keyword>
<dbReference type="SUPFAM" id="SSF54862">
    <property type="entry name" value="4Fe-4S ferredoxins"/>
    <property type="match status" value="1"/>
</dbReference>
<dbReference type="PROSITE" id="PS00198">
    <property type="entry name" value="4FE4S_FER_1"/>
    <property type="match status" value="1"/>
</dbReference>
<dbReference type="AlphaFoldDB" id="A0A9D1HK32"/>
<evidence type="ECO:0000256" key="4">
    <source>
        <dbReference type="ARBA" id="ARBA00023014"/>
    </source>
</evidence>
<dbReference type="PROSITE" id="PS51379">
    <property type="entry name" value="4FE4S_FER_2"/>
    <property type="match status" value="1"/>
</dbReference>
<keyword evidence="1" id="KW-0004">4Fe-4S</keyword>
<organism evidence="6 7">
    <name type="scientific">Candidatus Avidehalobacter gallistercoris</name>
    <dbReference type="NCBI Taxonomy" id="2840694"/>
    <lineage>
        <taxon>Bacteria</taxon>
        <taxon>Bacillati</taxon>
        <taxon>Bacillota</taxon>
        <taxon>Clostridia</taxon>
        <taxon>Eubacteriales</taxon>
        <taxon>Peptococcaceae</taxon>
        <taxon>Peptococcaceae incertae sedis</taxon>
        <taxon>Candidatus Avidehalobacter</taxon>
    </lineage>
</organism>
<sequence>MKRVYVQEQWCLACHLCEYACAFVNSGQKDMSKALKGVKINPCIRIEERGNISFAVNCRHCEEPLCLKSCISGAISVKDGVVHIDQEKCVGCYTCVLACPYGAIMPANSGKVMQKCELEMEGGEPACVAACPNRAIVFEER</sequence>
<evidence type="ECO:0000256" key="1">
    <source>
        <dbReference type="ARBA" id="ARBA00022485"/>
    </source>
</evidence>
<dbReference type="GO" id="GO:0046872">
    <property type="term" value="F:metal ion binding"/>
    <property type="evidence" value="ECO:0007669"/>
    <property type="project" value="UniProtKB-KW"/>
</dbReference>
<dbReference type="Pfam" id="PF12800">
    <property type="entry name" value="Fer4_4"/>
    <property type="match status" value="1"/>
</dbReference>
<gene>
    <name evidence="6" type="ORF">IAB00_00840</name>
</gene>
<dbReference type="InterPro" id="IPR050954">
    <property type="entry name" value="ET_IronSulfur_Cluster-Binding"/>
</dbReference>
<dbReference type="PANTHER" id="PTHR43177">
    <property type="entry name" value="PROTEIN NRFC"/>
    <property type="match status" value="1"/>
</dbReference>
<evidence type="ECO:0000256" key="2">
    <source>
        <dbReference type="ARBA" id="ARBA00022723"/>
    </source>
</evidence>
<feature type="domain" description="4Fe-4S ferredoxin-type" evidence="5">
    <location>
        <begin position="80"/>
        <end position="109"/>
    </location>
</feature>
<dbReference type="Pfam" id="PF13247">
    <property type="entry name" value="Fer4_11"/>
    <property type="match status" value="1"/>
</dbReference>
<dbReference type="Proteomes" id="UP000824124">
    <property type="component" value="Unassembled WGS sequence"/>
</dbReference>
<keyword evidence="2" id="KW-0479">Metal-binding</keyword>
<keyword evidence="3" id="KW-0408">Iron</keyword>
<evidence type="ECO:0000313" key="6">
    <source>
        <dbReference type="EMBL" id="HIU09791.1"/>
    </source>
</evidence>
<protein>
    <submittedName>
        <fullName evidence="6">4Fe-4S binding protein</fullName>
    </submittedName>
</protein>
<accession>A0A9D1HK32</accession>
<dbReference type="PANTHER" id="PTHR43177:SF3">
    <property type="entry name" value="PROTEIN NRFC HOMOLOG"/>
    <property type="match status" value="1"/>
</dbReference>
<dbReference type="GO" id="GO:0051539">
    <property type="term" value="F:4 iron, 4 sulfur cluster binding"/>
    <property type="evidence" value="ECO:0007669"/>
    <property type="project" value="UniProtKB-KW"/>
</dbReference>
<evidence type="ECO:0000256" key="3">
    <source>
        <dbReference type="ARBA" id="ARBA00023004"/>
    </source>
</evidence>
<reference evidence="6" key="1">
    <citation type="submission" date="2020-10" db="EMBL/GenBank/DDBJ databases">
        <authorList>
            <person name="Gilroy R."/>
        </authorList>
    </citation>
    <scope>NUCLEOTIDE SEQUENCE</scope>
    <source>
        <strain evidence="6">2830</strain>
    </source>
</reference>
<evidence type="ECO:0000259" key="5">
    <source>
        <dbReference type="PROSITE" id="PS51379"/>
    </source>
</evidence>
<dbReference type="InterPro" id="IPR017896">
    <property type="entry name" value="4Fe4S_Fe-S-bd"/>
</dbReference>
<proteinExistence type="predicted"/>
<reference evidence="6" key="2">
    <citation type="journal article" date="2021" name="PeerJ">
        <title>Extensive microbial diversity within the chicken gut microbiome revealed by metagenomics and culture.</title>
        <authorList>
            <person name="Gilroy R."/>
            <person name="Ravi A."/>
            <person name="Getino M."/>
            <person name="Pursley I."/>
            <person name="Horton D.L."/>
            <person name="Alikhan N.F."/>
            <person name="Baker D."/>
            <person name="Gharbi K."/>
            <person name="Hall N."/>
            <person name="Watson M."/>
            <person name="Adriaenssens E.M."/>
            <person name="Foster-Nyarko E."/>
            <person name="Jarju S."/>
            <person name="Secka A."/>
            <person name="Antonio M."/>
            <person name="Oren A."/>
            <person name="Chaudhuri R.R."/>
            <person name="La Ragione R."/>
            <person name="Hildebrand F."/>
            <person name="Pallen M.J."/>
        </authorList>
    </citation>
    <scope>NUCLEOTIDE SEQUENCE</scope>
    <source>
        <strain evidence="6">2830</strain>
    </source>
</reference>
<dbReference type="InterPro" id="IPR017900">
    <property type="entry name" value="4Fe4S_Fe_S_CS"/>
</dbReference>